<dbReference type="KEGG" id="sgn:SGRA_0889"/>
<feature type="region of interest" description="Disordered" evidence="1">
    <location>
        <begin position="34"/>
        <end position="60"/>
    </location>
</feature>
<sequence>MSISDDLFVLAKAETSSLEVSAFFWGRRPFLGPALRSRGPQGQTKAHRAAGPSRPASGVA</sequence>
<reference evidence="2 3" key="1">
    <citation type="journal article" date="2012" name="Stand. Genomic Sci.">
        <title>Complete genome sequencing and analysis of Saprospira grandis str. Lewin, a predatory marine bacterium.</title>
        <authorList>
            <person name="Saw J.H."/>
            <person name="Yuryev A."/>
            <person name="Kanbe M."/>
            <person name="Hou S."/>
            <person name="Young A.G."/>
            <person name="Aizawa S."/>
            <person name="Alam M."/>
        </authorList>
    </citation>
    <scope>NUCLEOTIDE SEQUENCE [LARGE SCALE GENOMIC DNA]</scope>
    <source>
        <strain evidence="2 3">Lewin</strain>
    </source>
</reference>
<dbReference type="EMBL" id="CP002831">
    <property type="protein sequence ID" value="AFC23625.1"/>
    <property type="molecule type" value="Genomic_DNA"/>
</dbReference>
<keyword evidence="3" id="KW-1185">Reference proteome</keyword>
<organism evidence="2 3">
    <name type="scientific">Saprospira grandis (strain Lewin)</name>
    <dbReference type="NCBI Taxonomy" id="984262"/>
    <lineage>
        <taxon>Bacteria</taxon>
        <taxon>Pseudomonadati</taxon>
        <taxon>Bacteroidota</taxon>
        <taxon>Saprospiria</taxon>
        <taxon>Saprospirales</taxon>
        <taxon>Saprospiraceae</taxon>
        <taxon>Saprospira</taxon>
    </lineage>
</organism>
<dbReference type="Proteomes" id="UP000007519">
    <property type="component" value="Chromosome"/>
</dbReference>
<dbReference type="AlphaFoldDB" id="H6L2G7"/>
<accession>H6L2G7</accession>
<proteinExistence type="predicted"/>
<name>H6L2G7_SAPGL</name>
<dbReference type="HOGENOM" id="CLU_2939161_0_0_10"/>
<dbReference type="STRING" id="984262.SGRA_0889"/>
<gene>
    <name evidence="2" type="ordered locus">SGRA_0889</name>
</gene>
<protein>
    <submittedName>
        <fullName evidence="2">Uncharacterized protein</fullName>
    </submittedName>
</protein>
<evidence type="ECO:0000313" key="2">
    <source>
        <dbReference type="EMBL" id="AFC23625.1"/>
    </source>
</evidence>
<evidence type="ECO:0000256" key="1">
    <source>
        <dbReference type="SAM" id="MobiDB-lite"/>
    </source>
</evidence>
<evidence type="ECO:0000313" key="3">
    <source>
        <dbReference type="Proteomes" id="UP000007519"/>
    </source>
</evidence>